<keyword evidence="5" id="KW-0067">ATP-binding</keyword>
<keyword evidence="4" id="KW-0611">Plant defense</keyword>
<feature type="domain" description="Disease resistance protein winged helix" evidence="9">
    <location>
        <begin position="437"/>
        <end position="505"/>
    </location>
</feature>
<evidence type="ECO:0000259" key="8">
    <source>
        <dbReference type="Pfam" id="PF18052"/>
    </source>
</evidence>
<dbReference type="GO" id="GO:0005524">
    <property type="term" value="F:ATP binding"/>
    <property type="evidence" value="ECO:0007669"/>
    <property type="project" value="UniProtKB-KW"/>
</dbReference>
<dbReference type="InterPro" id="IPR056789">
    <property type="entry name" value="LRR_R13L1-DRL21"/>
</dbReference>
<dbReference type="InterPro" id="IPR058922">
    <property type="entry name" value="WHD_DRP"/>
</dbReference>
<sequence>MSLLGALSTIREVVVSKFFDYLLDKLGSSEFLQFVSEKQIQLELQKLKKELLEIRALLDDAGERQIKDQSVKIWLSDLQNLAYDVDDIVDELETEIARRNLMLERHGSSTEKPRLISETFNVVLFNRGMMSKIKDITAKLKDLEPRRNQLQLRMIDCSKSNIIKERQQPTSLEIETLVCGRDKDKEIILELVFNSDDEGNFVIPIVGMGGIGKTTLAQLIYNDATVRNHFDLKAWVCVSEDFDVTRITKTIFQAVTSEPCNDNDLNSLQEKLKNKLSGKNFLIVLDDVWNENYHDWTILQSPFLTRTPGSKIIMTTRSFAVSSTMGASHSHSLQVLSEDDCLSVFAQHALGARDFGRHPNLKEVAEKIVRKCNGLPLAAKILGGLLRTNVDHDAWKEILESEIWKLSDLRCGIIPALQLSYHRLPPHLKRCFAYCSILPKDYEFQEREIILLWRAEGFLQEARDKHSIEDLGHKYFRDLVSRSLLQISNKDRSRFIMHDLINDLAQSVAGEICFRIDGDQKISKYARHLSYIGGEFDGIKKFKSLVKHNIYVLFCHLGCQIIRLPDFIGDLKHLRYLDFSHTPIKCLPESVSTLYNLETLLLRECLNLEKLPSEMENLVNLCYLDITGAYSLEGMPSNFCTLSDLQTLSHFVLQKGKGCQIRELEGLPNLKGQLCVSGLENVVETQDAWEAKLHEKSGLDKLELKWSGCFENRRGDIEKNVLHFLQPSKKLKELALEFYCGVRLMEWIGDSSFNKLLSLCLDDCPNCTSLPSIGQLPLLKKLRIKGLDNVTSVGVEFFGKNAPNAFPSLETLEFENMLKWENWNFFEVNEEARKYPKLRELSIVNCPELLGSIPENLPSLEKLVISYCKKLVISIQSFPMLSELDVRGCHEVLYKGFRDNSSLKRVCFSRIPKFTCVAEWLTLGSIKVDSLVIDDCEELCSLQENNWGLLTQSMSLNELSIGKWSQLVSIGAEEEREELMQLKIPCTIQKLTIRDCERLEKLSTTLHFVTSLRMLVLWYCPNLISLSNNNLPSNLKCLKIEGCVNLRCLLEEGEHVNLSSACPLEQMNISYCPSLISLSKNNLPSNLRSLKIECCVNLRCLLEEGENVDISNAGLLEQLDIKACPSLVSLSSKGELPTRLKQLAIYSCEKLESIAQEIQDNSSLESIIIKWCSNIKYLPQGLNKLSHLRCIHLGNCSNLVSFPESGLPTSNLKVLCLYSCEKLQALPDCIHNLSYLEELEIKNCSSLTSFPEEGIPTNLRQLTIEGPNICKPLIKWGLHRLTSLKSLNISNVLFPQEEIQMTLPCSLTHLTIINFPKLETLSFKGFHDLTSLEYLSIDSCPNLMSLPEKKMLSSLLQLYIWICPVLKERCEKDKGSEWSKIAHIPCVEIDNRHIHDSC</sequence>
<dbReference type="InterPro" id="IPR042197">
    <property type="entry name" value="Apaf_helical"/>
</dbReference>
<evidence type="ECO:0000256" key="5">
    <source>
        <dbReference type="ARBA" id="ARBA00022840"/>
    </source>
</evidence>
<dbReference type="Pfam" id="PF00931">
    <property type="entry name" value="NB-ARC"/>
    <property type="match status" value="1"/>
</dbReference>
<dbReference type="Gene3D" id="1.20.5.4130">
    <property type="match status" value="1"/>
</dbReference>
<keyword evidence="6" id="KW-0175">Coiled coil</keyword>
<dbReference type="GO" id="GO:0006952">
    <property type="term" value="P:defense response"/>
    <property type="evidence" value="ECO:0007669"/>
    <property type="project" value="UniProtKB-KW"/>
</dbReference>
<keyword evidence="11" id="KW-1185">Reference proteome</keyword>
<dbReference type="InterPro" id="IPR002182">
    <property type="entry name" value="NB-ARC"/>
</dbReference>
<dbReference type="InterPro" id="IPR041118">
    <property type="entry name" value="Rx_N"/>
</dbReference>
<dbReference type="RefSeq" id="XP_022748117.1">
    <property type="nucleotide sequence ID" value="XM_022892382.1"/>
</dbReference>
<dbReference type="InterPro" id="IPR038005">
    <property type="entry name" value="RX-like_CC"/>
</dbReference>
<dbReference type="Pfam" id="PF25019">
    <property type="entry name" value="LRR_R13L1-DRL21"/>
    <property type="match status" value="1"/>
</dbReference>
<dbReference type="InterPro" id="IPR036388">
    <property type="entry name" value="WH-like_DNA-bd_sf"/>
</dbReference>
<reference evidence="12" key="1">
    <citation type="submission" date="2025-08" db="UniProtKB">
        <authorList>
            <consortium name="RefSeq"/>
        </authorList>
    </citation>
    <scope>IDENTIFICATION</scope>
    <source>
        <tissue evidence="12">Fruit stalk</tissue>
    </source>
</reference>
<accession>A0A6P5Z6D4</accession>
<evidence type="ECO:0000259" key="10">
    <source>
        <dbReference type="Pfam" id="PF25019"/>
    </source>
</evidence>
<feature type="domain" description="NB-ARC" evidence="7">
    <location>
        <begin position="183"/>
        <end position="350"/>
    </location>
</feature>
<dbReference type="InterPro" id="IPR027417">
    <property type="entry name" value="P-loop_NTPase"/>
</dbReference>
<feature type="domain" description="Disease resistance N-terminal" evidence="8">
    <location>
        <begin position="21"/>
        <end position="105"/>
    </location>
</feature>
<feature type="coiled-coil region" evidence="6">
    <location>
        <begin position="37"/>
        <end position="64"/>
    </location>
</feature>
<evidence type="ECO:0000256" key="6">
    <source>
        <dbReference type="SAM" id="Coils"/>
    </source>
</evidence>
<dbReference type="FunFam" id="3.40.50.300:FF:001091">
    <property type="entry name" value="Probable disease resistance protein At1g61300"/>
    <property type="match status" value="1"/>
</dbReference>
<name>A0A6P5Z6D4_DURZI</name>
<dbReference type="KEGG" id="dzi:111297748"/>
<dbReference type="GO" id="GO:0051707">
    <property type="term" value="P:response to other organism"/>
    <property type="evidence" value="ECO:0007669"/>
    <property type="project" value="UniProtKB-ARBA"/>
</dbReference>
<dbReference type="Gene3D" id="3.80.10.10">
    <property type="entry name" value="Ribonuclease Inhibitor"/>
    <property type="match status" value="5"/>
</dbReference>
<dbReference type="PRINTS" id="PR00364">
    <property type="entry name" value="DISEASERSIST"/>
</dbReference>
<evidence type="ECO:0000259" key="7">
    <source>
        <dbReference type="Pfam" id="PF00931"/>
    </source>
</evidence>
<evidence type="ECO:0000256" key="2">
    <source>
        <dbReference type="ARBA" id="ARBA00022737"/>
    </source>
</evidence>
<evidence type="ECO:0000259" key="9">
    <source>
        <dbReference type="Pfam" id="PF23559"/>
    </source>
</evidence>
<dbReference type="PANTHER" id="PTHR36766">
    <property type="entry name" value="PLANT BROAD-SPECTRUM MILDEW RESISTANCE PROTEIN RPW8"/>
    <property type="match status" value="1"/>
</dbReference>
<dbReference type="InterPro" id="IPR032675">
    <property type="entry name" value="LRR_dom_sf"/>
</dbReference>
<dbReference type="Pfam" id="PF18052">
    <property type="entry name" value="Rx_N"/>
    <property type="match status" value="1"/>
</dbReference>
<keyword evidence="2" id="KW-0677">Repeat</keyword>
<proteinExistence type="predicted"/>
<evidence type="ECO:0000256" key="4">
    <source>
        <dbReference type="ARBA" id="ARBA00022821"/>
    </source>
</evidence>
<dbReference type="Gene3D" id="1.10.8.430">
    <property type="entry name" value="Helical domain of apoptotic protease-activating factors"/>
    <property type="match status" value="1"/>
</dbReference>
<dbReference type="Pfam" id="PF23559">
    <property type="entry name" value="WHD_DRP"/>
    <property type="match status" value="1"/>
</dbReference>
<dbReference type="Gene3D" id="1.10.10.10">
    <property type="entry name" value="Winged helix-like DNA-binding domain superfamily/Winged helix DNA-binding domain"/>
    <property type="match status" value="1"/>
</dbReference>
<gene>
    <name evidence="12" type="primary">LOC111297748</name>
</gene>
<dbReference type="Proteomes" id="UP000515121">
    <property type="component" value="Unplaced"/>
</dbReference>
<dbReference type="SUPFAM" id="SSF52058">
    <property type="entry name" value="L domain-like"/>
    <property type="match status" value="2"/>
</dbReference>
<keyword evidence="3" id="KW-0547">Nucleotide-binding</keyword>
<evidence type="ECO:0000313" key="12">
    <source>
        <dbReference type="RefSeq" id="XP_022748117.1"/>
    </source>
</evidence>
<evidence type="ECO:0000256" key="1">
    <source>
        <dbReference type="ARBA" id="ARBA00022614"/>
    </source>
</evidence>
<feature type="domain" description="R13L1/DRL21-like LRR repeat region" evidence="10">
    <location>
        <begin position="661"/>
        <end position="786"/>
    </location>
</feature>
<dbReference type="CDD" id="cd14798">
    <property type="entry name" value="RX-CC_like"/>
    <property type="match status" value="1"/>
</dbReference>
<dbReference type="Gene3D" id="3.40.50.300">
    <property type="entry name" value="P-loop containing nucleotide triphosphate hydrolases"/>
    <property type="match status" value="1"/>
</dbReference>
<organism evidence="11 12">
    <name type="scientific">Durio zibethinus</name>
    <name type="common">Durian</name>
    <dbReference type="NCBI Taxonomy" id="66656"/>
    <lineage>
        <taxon>Eukaryota</taxon>
        <taxon>Viridiplantae</taxon>
        <taxon>Streptophyta</taxon>
        <taxon>Embryophyta</taxon>
        <taxon>Tracheophyta</taxon>
        <taxon>Spermatophyta</taxon>
        <taxon>Magnoliopsida</taxon>
        <taxon>eudicotyledons</taxon>
        <taxon>Gunneridae</taxon>
        <taxon>Pentapetalae</taxon>
        <taxon>rosids</taxon>
        <taxon>malvids</taxon>
        <taxon>Malvales</taxon>
        <taxon>Malvaceae</taxon>
        <taxon>Helicteroideae</taxon>
        <taxon>Durio</taxon>
    </lineage>
</organism>
<dbReference type="OrthoDB" id="37484at2759"/>
<protein>
    <submittedName>
        <fullName evidence="12">Disease resistance RPP13-like protein 1</fullName>
    </submittedName>
</protein>
<evidence type="ECO:0000313" key="11">
    <source>
        <dbReference type="Proteomes" id="UP000515121"/>
    </source>
</evidence>
<dbReference type="PANTHER" id="PTHR36766:SF51">
    <property type="entry name" value="DISEASE RESISTANCE RPP13-LIKE PROTEIN 1"/>
    <property type="match status" value="1"/>
</dbReference>
<dbReference type="SUPFAM" id="SSF52540">
    <property type="entry name" value="P-loop containing nucleoside triphosphate hydrolases"/>
    <property type="match status" value="1"/>
</dbReference>
<dbReference type="GO" id="GO:0043531">
    <property type="term" value="F:ADP binding"/>
    <property type="evidence" value="ECO:0007669"/>
    <property type="project" value="InterPro"/>
</dbReference>
<dbReference type="FunFam" id="1.10.10.10:FF:000322">
    <property type="entry name" value="Probable disease resistance protein At1g63360"/>
    <property type="match status" value="1"/>
</dbReference>
<keyword evidence="1" id="KW-0433">Leucine-rich repeat</keyword>
<evidence type="ECO:0000256" key="3">
    <source>
        <dbReference type="ARBA" id="ARBA00022741"/>
    </source>
</evidence>
<dbReference type="GeneID" id="111297748"/>